<name>A0A504JEW6_9FLAO</name>
<dbReference type="EMBL" id="VFWZ01000001">
    <property type="protein sequence ID" value="TPN89224.1"/>
    <property type="molecule type" value="Genomic_DNA"/>
</dbReference>
<dbReference type="Proteomes" id="UP000315540">
    <property type="component" value="Unassembled WGS sequence"/>
</dbReference>
<gene>
    <name evidence="1" type="ORF">FHK87_03080</name>
</gene>
<organism evidence="1 2">
    <name type="scientific">Aquimarina algicola</name>
    <dbReference type="NCBI Taxonomy" id="2589995"/>
    <lineage>
        <taxon>Bacteria</taxon>
        <taxon>Pseudomonadati</taxon>
        <taxon>Bacteroidota</taxon>
        <taxon>Flavobacteriia</taxon>
        <taxon>Flavobacteriales</taxon>
        <taxon>Flavobacteriaceae</taxon>
        <taxon>Aquimarina</taxon>
    </lineage>
</organism>
<dbReference type="AlphaFoldDB" id="A0A504JEW6"/>
<comment type="caution">
    <text evidence="1">The sequence shown here is derived from an EMBL/GenBank/DDBJ whole genome shotgun (WGS) entry which is preliminary data.</text>
</comment>
<evidence type="ECO:0000313" key="2">
    <source>
        <dbReference type="Proteomes" id="UP000315540"/>
    </source>
</evidence>
<sequence length="92" mass="10974">MEKEKLISAGFSHRYKPVLKKIDKHCLGYSNLFKEGGLIMIDLIYIEFIDEWKVSYIRFEGNFAFKLLKENLEEYDLESVVEFVKKFPPQTF</sequence>
<protein>
    <submittedName>
        <fullName evidence="1">Uncharacterized protein</fullName>
    </submittedName>
</protein>
<accession>A0A504JEW6</accession>
<evidence type="ECO:0000313" key="1">
    <source>
        <dbReference type="EMBL" id="TPN89224.1"/>
    </source>
</evidence>
<proteinExistence type="predicted"/>
<keyword evidence="2" id="KW-1185">Reference proteome</keyword>
<reference evidence="1 2" key="1">
    <citation type="submission" date="2019-06" db="EMBL/GenBank/DDBJ databases">
        <authorList>
            <person name="Meng X."/>
        </authorList>
    </citation>
    <scope>NUCLEOTIDE SEQUENCE [LARGE SCALE GENOMIC DNA]</scope>
    <source>
        <strain evidence="1 2">M625</strain>
    </source>
</reference>
<dbReference type="RefSeq" id="WP_140589631.1">
    <property type="nucleotide sequence ID" value="NZ_VFWZ01000001.1"/>
</dbReference>